<feature type="transmembrane region" description="Helical" evidence="13">
    <location>
        <begin position="177"/>
        <end position="200"/>
    </location>
</feature>
<accession>A0A1F5VJM3</accession>
<keyword evidence="8" id="KW-0249">Electron transport</keyword>
<dbReference type="Proteomes" id="UP000178943">
    <property type="component" value="Unassembled WGS sequence"/>
</dbReference>
<comment type="subcellular location">
    <subcellularLocation>
        <location evidence="1">Cell membrane</location>
        <topology evidence="1">Multi-pass membrane protein</topology>
    </subcellularLocation>
</comment>
<evidence type="ECO:0000256" key="7">
    <source>
        <dbReference type="ARBA" id="ARBA00022723"/>
    </source>
</evidence>
<feature type="transmembrane region" description="Helical" evidence="13">
    <location>
        <begin position="221"/>
        <end position="239"/>
    </location>
</feature>
<feature type="transmembrane region" description="Helical" evidence="13">
    <location>
        <begin position="15"/>
        <end position="40"/>
    </location>
</feature>
<evidence type="ECO:0000256" key="4">
    <source>
        <dbReference type="ARBA" id="ARBA00022475"/>
    </source>
</evidence>
<dbReference type="GO" id="GO:0019646">
    <property type="term" value="P:aerobic electron transport chain"/>
    <property type="evidence" value="ECO:0007669"/>
    <property type="project" value="InterPro"/>
</dbReference>
<evidence type="ECO:0000256" key="9">
    <source>
        <dbReference type="ARBA" id="ARBA00022989"/>
    </source>
</evidence>
<evidence type="ECO:0000259" key="14">
    <source>
        <dbReference type="PROSITE" id="PS51007"/>
    </source>
</evidence>
<comment type="similarity">
    <text evidence="2">Belongs to the cytochrome ubiquinol oxidase subunit 1 family.</text>
</comment>
<name>A0A1F5VJM3_9BACT</name>
<evidence type="ECO:0000256" key="11">
    <source>
        <dbReference type="ARBA" id="ARBA00023136"/>
    </source>
</evidence>
<evidence type="ECO:0000256" key="5">
    <source>
        <dbReference type="ARBA" id="ARBA00022617"/>
    </source>
</evidence>
<evidence type="ECO:0000256" key="3">
    <source>
        <dbReference type="ARBA" id="ARBA00022448"/>
    </source>
</evidence>
<dbReference type="InterPro" id="IPR002585">
    <property type="entry name" value="Cyt-d_ubiquinol_oxidase_su_1"/>
</dbReference>
<evidence type="ECO:0000256" key="12">
    <source>
        <dbReference type="PROSITE-ProRule" id="PRU00433"/>
    </source>
</evidence>
<dbReference type="GO" id="GO:0020037">
    <property type="term" value="F:heme binding"/>
    <property type="evidence" value="ECO:0007669"/>
    <property type="project" value="InterPro"/>
</dbReference>
<keyword evidence="10 12" id="KW-0408">Iron</keyword>
<keyword evidence="7 12" id="KW-0479">Metal-binding</keyword>
<dbReference type="PROSITE" id="PS51007">
    <property type="entry name" value="CYTC"/>
    <property type="match status" value="1"/>
</dbReference>
<evidence type="ECO:0000256" key="2">
    <source>
        <dbReference type="ARBA" id="ARBA00009819"/>
    </source>
</evidence>
<proteinExistence type="inferred from homology"/>
<reference evidence="15 16" key="1">
    <citation type="journal article" date="2016" name="Nat. Commun.">
        <title>Thousands of microbial genomes shed light on interconnected biogeochemical processes in an aquifer system.</title>
        <authorList>
            <person name="Anantharaman K."/>
            <person name="Brown C.T."/>
            <person name="Hug L.A."/>
            <person name="Sharon I."/>
            <person name="Castelle C.J."/>
            <person name="Probst A.J."/>
            <person name="Thomas B.C."/>
            <person name="Singh A."/>
            <person name="Wilkins M.J."/>
            <person name="Karaoz U."/>
            <person name="Brodie E.L."/>
            <person name="Williams K.H."/>
            <person name="Hubbard S.S."/>
            <person name="Banfield J.F."/>
        </authorList>
    </citation>
    <scope>NUCLEOTIDE SEQUENCE [LARGE SCALE GENOMIC DNA]</scope>
</reference>
<feature type="transmembrane region" description="Helical" evidence="13">
    <location>
        <begin position="95"/>
        <end position="123"/>
    </location>
</feature>
<keyword evidence="6 13" id="KW-0812">Transmembrane</keyword>
<evidence type="ECO:0000256" key="1">
    <source>
        <dbReference type="ARBA" id="ARBA00004651"/>
    </source>
</evidence>
<sequence>MHYPWWYVPLLTSPMLIAIVSVIHVLVSHYAVGGGFFLALETSYAYRSNNRNYLDYLKSHAWFFILVTVVFGAITGVGIWWTIGLASPLATETLINIFVFGWAMEYVFFVIEIASAFIFYYYWGRLDSKTHTTIGWIYALSAWISLVLIGGITAFMLNSGNWLNNRNFWVAFFNPQFVPQVIVRTGGSFLLASLYVYLHATFTIKDKELQNLIMKRSARPSLLGAILVIVGGAGWFIFLPESAKAALLAASVINVLMIIITALAAMLLIMLYFGPYRNPGWLSSGFAIMLFLMGLAAIATGEYIREAVRKPYIIYNVVTSNQLLTDEIASTKQKGYLESGVWTKAYVKNYYPQLMDEDKIDESKLLILAESDRVKLGRVLFQYHCNDCHSDTDGYIAVGHLASGWTPEIVRLIVKHPEKAHFFMPPFMGTDEEAELLTDYILSIRREFPGGMYYGKH</sequence>
<feature type="transmembrane region" description="Helical" evidence="13">
    <location>
        <begin position="280"/>
        <end position="299"/>
    </location>
</feature>
<keyword evidence="11 13" id="KW-0472">Membrane</keyword>
<organism evidence="15 16">
    <name type="scientific">Candidatus Fischerbacteria bacterium RBG_13_37_8</name>
    <dbReference type="NCBI Taxonomy" id="1817863"/>
    <lineage>
        <taxon>Bacteria</taxon>
        <taxon>Candidatus Fischeribacteriota</taxon>
    </lineage>
</organism>
<dbReference type="SUPFAM" id="SSF46626">
    <property type="entry name" value="Cytochrome c"/>
    <property type="match status" value="1"/>
</dbReference>
<keyword evidence="9 13" id="KW-1133">Transmembrane helix</keyword>
<dbReference type="InterPro" id="IPR036909">
    <property type="entry name" value="Cyt_c-like_dom_sf"/>
</dbReference>
<keyword evidence="4" id="KW-1003">Cell membrane</keyword>
<evidence type="ECO:0000313" key="15">
    <source>
        <dbReference type="EMBL" id="OGF63594.1"/>
    </source>
</evidence>
<dbReference type="Pfam" id="PF13442">
    <property type="entry name" value="Cytochrome_CBB3"/>
    <property type="match status" value="1"/>
</dbReference>
<dbReference type="STRING" id="1817863.A2Y62_06655"/>
<keyword evidence="5 12" id="KW-0349">Heme</keyword>
<dbReference type="GO" id="GO:0005886">
    <property type="term" value="C:plasma membrane"/>
    <property type="evidence" value="ECO:0007669"/>
    <property type="project" value="UniProtKB-SubCell"/>
</dbReference>
<comment type="caution">
    <text evidence="15">The sequence shown here is derived from an EMBL/GenBank/DDBJ whole genome shotgun (WGS) entry which is preliminary data.</text>
</comment>
<keyword evidence="3" id="KW-0813">Transport</keyword>
<dbReference type="PANTHER" id="PTHR30365:SF14">
    <property type="entry name" value="CYTOCHROME BD MENAQUINOL OXIDASE SUBUNIT I-RELATED"/>
    <property type="match status" value="1"/>
</dbReference>
<evidence type="ECO:0000256" key="10">
    <source>
        <dbReference type="ARBA" id="ARBA00023004"/>
    </source>
</evidence>
<dbReference type="GO" id="GO:0046872">
    <property type="term" value="F:metal ion binding"/>
    <property type="evidence" value="ECO:0007669"/>
    <property type="project" value="UniProtKB-KW"/>
</dbReference>
<gene>
    <name evidence="15" type="ORF">A2Y62_06655</name>
</gene>
<dbReference type="EMBL" id="MFGW01000161">
    <property type="protein sequence ID" value="OGF63594.1"/>
    <property type="molecule type" value="Genomic_DNA"/>
</dbReference>
<dbReference type="Gene3D" id="1.10.760.10">
    <property type="entry name" value="Cytochrome c-like domain"/>
    <property type="match status" value="1"/>
</dbReference>
<dbReference type="GO" id="GO:0009055">
    <property type="term" value="F:electron transfer activity"/>
    <property type="evidence" value="ECO:0007669"/>
    <property type="project" value="InterPro"/>
</dbReference>
<protein>
    <recommendedName>
        <fullName evidence="14">Cytochrome c domain-containing protein</fullName>
    </recommendedName>
</protein>
<dbReference type="Pfam" id="PF01654">
    <property type="entry name" value="Cyt_bd_oxida_I"/>
    <property type="match status" value="1"/>
</dbReference>
<evidence type="ECO:0000256" key="6">
    <source>
        <dbReference type="ARBA" id="ARBA00022692"/>
    </source>
</evidence>
<feature type="domain" description="Cytochrome c" evidence="14">
    <location>
        <begin position="372"/>
        <end position="445"/>
    </location>
</feature>
<dbReference type="GO" id="GO:0016682">
    <property type="term" value="F:oxidoreductase activity, acting on diphenols and related substances as donors, oxygen as acceptor"/>
    <property type="evidence" value="ECO:0007669"/>
    <property type="project" value="TreeGrafter"/>
</dbReference>
<dbReference type="PANTHER" id="PTHR30365">
    <property type="entry name" value="CYTOCHROME D UBIQUINOL OXIDASE"/>
    <property type="match status" value="1"/>
</dbReference>
<evidence type="ECO:0000313" key="16">
    <source>
        <dbReference type="Proteomes" id="UP000178943"/>
    </source>
</evidence>
<dbReference type="AlphaFoldDB" id="A0A1F5VJM3"/>
<feature type="transmembrane region" description="Helical" evidence="13">
    <location>
        <begin position="245"/>
        <end position="273"/>
    </location>
</feature>
<dbReference type="InterPro" id="IPR009056">
    <property type="entry name" value="Cyt_c-like_dom"/>
</dbReference>
<feature type="transmembrane region" description="Helical" evidence="13">
    <location>
        <begin position="135"/>
        <end position="157"/>
    </location>
</feature>
<dbReference type="GO" id="GO:0070069">
    <property type="term" value="C:cytochrome complex"/>
    <property type="evidence" value="ECO:0007669"/>
    <property type="project" value="InterPro"/>
</dbReference>
<evidence type="ECO:0000256" key="8">
    <source>
        <dbReference type="ARBA" id="ARBA00022982"/>
    </source>
</evidence>
<feature type="transmembrane region" description="Helical" evidence="13">
    <location>
        <begin position="61"/>
        <end position="83"/>
    </location>
</feature>
<evidence type="ECO:0000256" key="13">
    <source>
        <dbReference type="SAM" id="Phobius"/>
    </source>
</evidence>